<dbReference type="SUPFAM" id="SSF55469">
    <property type="entry name" value="FMN-dependent nitroreductase-like"/>
    <property type="match status" value="1"/>
</dbReference>
<proteinExistence type="inferred from homology"/>
<comment type="cofactor">
    <cofactor evidence="1">
        <name>FMN</name>
        <dbReference type="ChEBI" id="CHEBI:58210"/>
    </cofactor>
</comment>
<dbReference type="RefSeq" id="WP_074714391.1">
    <property type="nucleotide sequence ID" value="NZ_FNWV01000001.1"/>
</dbReference>
<dbReference type="PANTHER" id="PTHR43673">
    <property type="entry name" value="NAD(P)H NITROREDUCTASE YDGI-RELATED"/>
    <property type="match status" value="1"/>
</dbReference>
<keyword evidence="4" id="KW-0288">FMN</keyword>
<dbReference type="AlphaFoldDB" id="A0A1H6I7K8"/>
<organism evidence="7 8">
    <name type="scientific">Ruminococcus flavefaciens</name>
    <dbReference type="NCBI Taxonomy" id="1265"/>
    <lineage>
        <taxon>Bacteria</taxon>
        <taxon>Bacillati</taxon>
        <taxon>Bacillota</taxon>
        <taxon>Clostridia</taxon>
        <taxon>Eubacteriales</taxon>
        <taxon>Oscillospiraceae</taxon>
        <taxon>Ruminococcus</taxon>
    </lineage>
</organism>
<dbReference type="InterPro" id="IPR000415">
    <property type="entry name" value="Nitroreductase-like"/>
</dbReference>
<dbReference type="InterPro" id="IPR029478">
    <property type="entry name" value="TM1586_NiRdase"/>
</dbReference>
<sequence length="221" mass="24834">MDIKEAIKARHSVRQFINKPIADDLKEKLNILIKECNEEGGLGFQIVYDDPECFNTFLSHVGKFENARNYIVLSGKKSLEDLDERCGYYGEKIVLAAQQMGLNTCWVAGTYGKSKVRVDIPDDEKRVCVIAIGYGANEGTKHRSKPIEKLCDIRGDQMQPWFRNGMVAAMMAPTALNQQKFFVTLENDEAVITAKKGMMTKIDLGIVKYNFEAASGHKCRA</sequence>
<dbReference type="GO" id="GO:0016491">
    <property type="term" value="F:oxidoreductase activity"/>
    <property type="evidence" value="ECO:0007669"/>
    <property type="project" value="UniProtKB-KW"/>
</dbReference>
<keyword evidence="3" id="KW-0285">Flavoprotein</keyword>
<evidence type="ECO:0000256" key="3">
    <source>
        <dbReference type="ARBA" id="ARBA00022630"/>
    </source>
</evidence>
<dbReference type="Pfam" id="PF14512">
    <property type="entry name" value="TM1586_NiRdase"/>
    <property type="match status" value="1"/>
</dbReference>
<comment type="similarity">
    <text evidence="2">Belongs to the nitroreductase family.</text>
</comment>
<evidence type="ECO:0000313" key="7">
    <source>
        <dbReference type="EMBL" id="SEH42319.1"/>
    </source>
</evidence>
<dbReference type="Proteomes" id="UP000183190">
    <property type="component" value="Unassembled WGS sequence"/>
</dbReference>
<evidence type="ECO:0000313" key="8">
    <source>
        <dbReference type="Proteomes" id="UP000183190"/>
    </source>
</evidence>
<evidence type="ECO:0000256" key="5">
    <source>
        <dbReference type="ARBA" id="ARBA00023002"/>
    </source>
</evidence>
<dbReference type="Gene3D" id="3.40.109.10">
    <property type="entry name" value="NADH Oxidase"/>
    <property type="match status" value="1"/>
</dbReference>
<evidence type="ECO:0000256" key="2">
    <source>
        <dbReference type="ARBA" id="ARBA00007118"/>
    </source>
</evidence>
<evidence type="ECO:0000259" key="6">
    <source>
        <dbReference type="Pfam" id="PF14512"/>
    </source>
</evidence>
<evidence type="ECO:0000256" key="4">
    <source>
        <dbReference type="ARBA" id="ARBA00022643"/>
    </source>
</evidence>
<name>A0A1H6I7K8_RUMFL</name>
<dbReference type="OrthoDB" id="9814075at2"/>
<dbReference type="Gene3D" id="3.40.109.30">
    <property type="entry name" value="putative nitroreductase (tm1586), domain 2"/>
    <property type="match status" value="1"/>
</dbReference>
<accession>A0A1H6I7K8</accession>
<dbReference type="EMBL" id="FNWV01000001">
    <property type="protein sequence ID" value="SEH42319.1"/>
    <property type="molecule type" value="Genomic_DNA"/>
</dbReference>
<evidence type="ECO:0000256" key="1">
    <source>
        <dbReference type="ARBA" id="ARBA00001917"/>
    </source>
</evidence>
<protein>
    <submittedName>
        <fullName evidence="7">Nitroreductase</fullName>
    </submittedName>
</protein>
<keyword evidence="5" id="KW-0560">Oxidoreductase</keyword>
<reference evidence="7 8" key="1">
    <citation type="submission" date="2016-10" db="EMBL/GenBank/DDBJ databases">
        <authorList>
            <person name="de Groot N.N."/>
        </authorList>
    </citation>
    <scope>NUCLEOTIDE SEQUENCE [LARGE SCALE GENOMIC DNA]</scope>
    <source>
        <strain evidence="7 8">YAD2003</strain>
    </source>
</reference>
<feature type="domain" description="Putative nitroreductase TM1586" evidence="6">
    <location>
        <begin position="2"/>
        <end position="215"/>
    </location>
</feature>
<dbReference type="CDD" id="cd02062">
    <property type="entry name" value="Nitro_FMN_reductase"/>
    <property type="match status" value="1"/>
</dbReference>
<dbReference type="PANTHER" id="PTHR43673:SF2">
    <property type="entry name" value="NITROREDUCTASE"/>
    <property type="match status" value="1"/>
</dbReference>
<gene>
    <name evidence="7" type="ORF">SAMN02910265_00593</name>
</gene>